<dbReference type="AlphaFoldDB" id="A0AAW0U550"/>
<evidence type="ECO:0000313" key="1">
    <source>
        <dbReference type="EMBL" id="KAK8394704.1"/>
    </source>
</evidence>
<organism evidence="1 2">
    <name type="scientific">Scylla paramamosain</name>
    <name type="common">Mud crab</name>
    <dbReference type="NCBI Taxonomy" id="85552"/>
    <lineage>
        <taxon>Eukaryota</taxon>
        <taxon>Metazoa</taxon>
        <taxon>Ecdysozoa</taxon>
        <taxon>Arthropoda</taxon>
        <taxon>Crustacea</taxon>
        <taxon>Multicrustacea</taxon>
        <taxon>Malacostraca</taxon>
        <taxon>Eumalacostraca</taxon>
        <taxon>Eucarida</taxon>
        <taxon>Decapoda</taxon>
        <taxon>Pleocyemata</taxon>
        <taxon>Brachyura</taxon>
        <taxon>Eubrachyura</taxon>
        <taxon>Portunoidea</taxon>
        <taxon>Portunidae</taxon>
        <taxon>Portuninae</taxon>
        <taxon>Scylla</taxon>
    </lineage>
</organism>
<dbReference type="EMBL" id="JARAKH010000018">
    <property type="protein sequence ID" value="KAK8394704.1"/>
    <property type="molecule type" value="Genomic_DNA"/>
</dbReference>
<keyword evidence="2" id="KW-1185">Reference proteome</keyword>
<evidence type="ECO:0000313" key="2">
    <source>
        <dbReference type="Proteomes" id="UP001487740"/>
    </source>
</evidence>
<accession>A0AAW0U550</accession>
<gene>
    <name evidence="1" type="ORF">O3P69_005886</name>
</gene>
<dbReference type="Proteomes" id="UP001487740">
    <property type="component" value="Unassembled WGS sequence"/>
</dbReference>
<protein>
    <submittedName>
        <fullName evidence="1">Uncharacterized protein</fullName>
    </submittedName>
</protein>
<comment type="caution">
    <text evidence="1">The sequence shown here is derived from an EMBL/GenBank/DDBJ whole genome shotgun (WGS) entry which is preliminary data.</text>
</comment>
<sequence>MTPGHFVDVRCFPGAPGIVSREVEESTDRGNTGRRDSISHALCSIMSSFTTASSCILRIIILLIHGYYKECYSDQKVDKTTWASKFRDKTSILQLRVVLRY</sequence>
<reference evidence="1 2" key="1">
    <citation type="submission" date="2023-03" db="EMBL/GenBank/DDBJ databases">
        <title>High-quality genome of Scylla paramamosain provides insights in environmental adaptation.</title>
        <authorList>
            <person name="Zhang L."/>
        </authorList>
    </citation>
    <scope>NUCLEOTIDE SEQUENCE [LARGE SCALE GENOMIC DNA]</scope>
    <source>
        <strain evidence="1">LZ_2023a</strain>
        <tissue evidence="1">Muscle</tissue>
    </source>
</reference>
<name>A0AAW0U550_SCYPA</name>
<proteinExistence type="predicted"/>